<feature type="region of interest" description="Disordered" evidence="1">
    <location>
        <begin position="1"/>
        <end position="98"/>
    </location>
</feature>
<accession>A0A0H2RHK1</accession>
<feature type="compositionally biased region" description="Low complexity" evidence="1">
    <location>
        <begin position="598"/>
        <end position="611"/>
    </location>
</feature>
<feature type="compositionally biased region" description="Basic and acidic residues" evidence="1">
    <location>
        <begin position="73"/>
        <end position="95"/>
    </location>
</feature>
<keyword evidence="3" id="KW-1185">Reference proteome</keyword>
<proteinExistence type="predicted"/>
<evidence type="ECO:0000256" key="1">
    <source>
        <dbReference type="SAM" id="MobiDB-lite"/>
    </source>
</evidence>
<evidence type="ECO:0000313" key="3">
    <source>
        <dbReference type="Proteomes" id="UP000053477"/>
    </source>
</evidence>
<feature type="region of interest" description="Disordered" evidence="1">
    <location>
        <begin position="574"/>
        <end position="615"/>
    </location>
</feature>
<evidence type="ECO:0000313" key="2">
    <source>
        <dbReference type="EMBL" id="KLO11042.1"/>
    </source>
</evidence>
<feature type="compositionally biased region" description="Polar residues" evidence="1">
    <location>
        <begin position="15"/>
        <end position="27"/>
    </location>
</feature>
<gene>
    <name evidence="2" type="ORF">SCHPADRAFT_891892</name>
</gene>
<reference evidence="2 3" key="1">
    <citation type="submission" date="2015-04" db="EMBL/GenBank/DDBJ databases">
        <title>Complete genome sequence of Schizopora paradoxa KUC8140, a cosmopolitan wood degrader in East Asia.</title>
        <authorList>
            <consortium name="DOE Joint Genome Institute"/>
            <person name="Min B."/>
            <person name="Park H."/>
            <person name="Jang Y."/>
            <person name="Kim J.-J."/>
            <person name="Kim K.H."/>
            <person name="Pangilinan J."/>
            <person name="Lipzen A."/>
            <person name="Riley R."/>
            <person name="Grigoriev I.V."/>
            <person name="Spatafora J.W."/>
            <person name="Choi I.-G."/>
        </authorList>
    </citation>
    <scope>NUCLEOTIDE SEQUENCE [LARGE SCALE GENOMIC DNA]</scope>
    <source>
        <strain evidence="2 3">KUC8140</strain>
    </source>
</reference>
<evidence type="ECO:0008006" key="4">
    <source>
        <dbReference type="Google" id="ProtNLM"/>
    </source>
</evidence>
<dbReference type="EMBL" id="KQ086010">
    <property type="protein sequence ID" value="KLO11042.1"/>
    <property type="molecule type" value="Genomic_DNA"/>
</dbReference>
<dbReference type="STRING" id="27342.A0A0H2RHK1"/>
<dbReference type="OrthoDB" id="2593747at2759"/>
<dbReference type="InParanoid" id="A0A0H2RHK1"/>
<protein>
    <recommendedName>
        <fullName evidence="4">BTB domain-containing protein</fullName>
    </recommendedName>
</protein>
<dbReference type="AlphaFoldDB" id="A0A0H2RHK1"/>
<name>A0A0H2RHK1_9AGAM</name>
<organism evidence="2 3">
    <name type="scientific">Schizopora paradoxa</name>
    <dbReference type="NCBI Taxonomy" id="27342"/>
    <lineage>
        <taxon>Eukaryota</taxon>
        <taxon>Fungi</taxon>
        <taxon>Dikarya</taxon>
        <taxon>Basidiomycota</taxon>
        <taxon>Agaricomycotina</taxon>
        <taxon>Agaricomycetes</taxon>
        <taxon>Hymenochaetales</taxon>
        <taxon>Schizoporaceae</taxon>
        <taxon>Schizopora</taxon>
    </lineage>
</organism>
<dbReference type="Proteomes" id="UP000053477">
    <property type="component" value="Unassembled WGS sequence"/>
</dbReference>
<sequence length="647" mass="72841">MSTSGYYGDDDDDGNAQQPYTLTSQNYRPEPIASGSHTKNPVTKVPVVDSNPLHRAPIEASSDYRRSKPLPNETERTRNKSHPVERNAGEGDLKRGNVGVRGGIEMSEVQKDDTFYMKSLFLRVEEKPFSIPRSALETESTLIRDMLKTNGDTGPGSSTNNPLILVGMTASEFGHFLDSLSEDTEEELHQEEWIDVLKVSFILKADDIHQRAIKQLDDSLPGPVTRVELGNKYAVRKWCISGYQALVLAAEPITLDEAERIGHESALKINRMREARLLKRVAVRHDDYEGRYALCPRSQNHDRLFPASPPEGMVKEINKLFSSVFESNGEEKAPMAREASPEVDSPGPGKWRKMYNTSFAVLKVEGNLFRVPQHIFTEPASTFTKLYTFPPEGEEDKNPIILRDVEVDDFRAFLKCALKNFSDDEGKDMWLSAIKVSDLWNLTKVRAFAVSKLEQSEPDLAARIELSRTRGIREWFRPTMLQLALRKKAPNKREASKLGWDNTTLLFQLREKLCPLRKKIMENAMIEAEKLDAISDHYQKHSSSARPHPCPFCRAKFYAWDWVNVRDETEAKDAKKAVKEQFPPDETAPQPDRRSKRISIQPIKKSPPSSIRGGGAALGAAAADAATFCNHIGDQLSDCCEDLCSCC</sequence>